<feature type="binding site" evidence="5">
    <location>
        <position position="81"/>
    </location>
    <ligand>
        <name>S-adenosyl-L-methionine</name>
        <dbReference type="ChEBI" id="CHEBI:59789"/>
    </ligand>
</feature>
<comment type="function">
    <text evidence="5">O-methyltransferase required for two non-consecutive steps during ubiquinone biosynthesis. Catalyzes the 2 O-methylation of 3,4-dihydroxy-5-(all-trans-polyprenyl)benzoic acid into 4-hydroxy-3-methoxy-5-(all-trans-polyprenyl)benzoic acid. Also catalyzes the last step of ubiquinone biosynthesis by mediating methylation of 3-demethylubiquinone into ubiquinone. Also able to mediate the methylation of 3-demethylubiquinol into ubiquinol.</text>
</comment>
<dbReference type="UniPathway" id="UPA00232"/>
<gene>
    <name evidence="6" type="ORF">LSCM1_01190</name>
</gene>
<dbReference type="NCBIfam" id="TIGR01983">
    <property type="entry name" value="UbiG"/>
    <property type="match status" value="1"/>
</dbReference>
<keyword evidence="5" id="KW-0472">Membrane</keyword>
<feature type="binding site" evidence="5">
    <location>
        <position position="163"/>
    </location>
    <ligand>
        <name>Mg(2+)</name>
        <dbReference type="ChEBI" id="CHEBI:18420"/>
    </ligand>
</feature>
<feature type="binding site" evidence="5">
    <location>
        <position position="159"/>
    </location>
    <ligand>
        <name>S-adenosyl-L-methionine</name>
        <dbReference type="ChEBI" id="CHEBI:59789"/>
    </ligand>
</feature>
<evidence type="ECO:0000313" key="6">
    <source>
        <dbReference type="EMBL" id="KAG5467011.1"/>
    </source>
</evidence>
<comment type="catalytic activity">
    <reaction evidence="5">
        <text>a 3-demethylubiquinol + S-adenosyl-L-methionine = a ubiquinol + S-adenosyl-L-homocysteine + H(+)</text>
        <dbReference type="Rhea" id="RHEA:44380"/>
        <dbReference type="Rhea" id="RHEA-COMP:9566"/>
        <dbReference type="Rhea" id="RHEA-COMP:10914"/>
        <dbReference type="ChEBI" id="CHEBI:15378"/>
        <dbReference type="ChEBI" id="CHEBI:17976"/>
        <dbReference type="ChEBI" id="CHEBI:57856"/>
        <dbReference type="ChEBI" id="CHEBI:59789"/>
        <dbReference type="ChEBI" id="CHEBI:84422"/>
        <dbReference type="EC" id="2.1.1.64"/>
    </reaction>
</comment>
<dbReference type="EC" id="2.1.1.114" evidence="5"/>
<dbReference type="GO" id="GO:0010420">
    <property type="term" value="F:polyprenyldihydroxybenzoate methyltransferase activity"/>
    <property type="evidence" value="ECO:0007669"/>
    <property type="project" value="UniProtKB-UniRule"/>
</dbReference>
<keyword evidence="2 5" id="KW-0808">Transferase</keyword>
<dbReference type="InterPro" id="IPR029063">
    <property type="entry name" value="SAM-dependent_MTases_sf"/>
</dbReference>
<reference evidence="7" key="2">
    <citation type="journal article" date="2021" name="Sci. Data">
        <title>Chromosome-scale genome sequencing, assembly and annotation of six genomes from subfamily Leishmaniinae.</title>
        <authorList>
            <person name="Almutairi H."/>
            <person name="Urbaniak M.D."/>
            <person name="Bates M.D."/>
            <person name="Jariyapan N."/>
            <person name="Kwakye-Nuako G."/>
            <person name="Thomaz Soccol V."/>
            <person name="Al-Salem W.S."/>
            <person name="Dillon R.J."/>
            <person name="Bates P.A."/>
            <person name="Gatherer D."/>
        </authorList>
    </citation>
    <scope>NUCLEOTIDE SEQUENCE [LARGE SCALE GENOMIC DNA]</scope>
</reference>
<dbReference type="InterPro" id="IPR010233">
    <property type="entry name" value="UbiG_MeTrfase"/>
</dbReference>
<evidence type="ECO:0000256" key="4">
    <source>
        <dbReference type="ARBA" id="ARBA00022691"/>
    </source>
</evidence>
<feature type="binding site" evidence="5">
    <location>
        <position position="102"/>
    </location>
    <ligand>
        <name>S-adenosyl-L-methionine</name>
        <dbReference type="ChEBI" id="CHEBI:59789"/>
    </ligand>
</feature>
<comment type="catalytic activity">
    <reaction evidence="5">
        <text>a 3-demethylubiquinone + S-adenosyl-L-methionine = a ubiquinone + S-adenosyl-L-homocysteine</text>
        <dbReference type="Rhea" id="RHEA:81215"/>
        <dbReference type="Rhea" id="RHEA-COMP:9565"/>
        <dbReference type="Rhea" id="RHEA-COMP:19654"/>
        <dbReference type="ChEBI" id="CHEBI:16389"/>
        <dbReference type="ChEBI" id="CHEBI:57856"/>
        <dbReference type="ChEBI" id="CHEBI:59789"/>
        <dbReference type="ChEBI" id="CHEBI:231825"/>
    </reaction>
</comment>
<keyword evidence="5" id="KW-0496">Mitochondrion</keyword>
<protein>
    <recommendedName>
        <fullName evidence="5">Ubiquinone biosynthesis O-methyltransferase, mitochondrial</fullName>
    </recommendedName>
    <alternativeName>
        <fullName evidence="5">3-demethylubiquinol 3-O-methyltransferase</fullName>
        <ecNumber evidence="5">2.1.1.64</ecNumber>
    </alternativeName>
    <alternativeName>
        <fullName evidence="5">3-demethylubiquinone 3-O-methyltransferase</fullName>
        <ecNumber evidence="5">2.1.1.-</ecNumber>
    </alternativeName>
    <alternativeName>
        <fullName evidence="5">Polyprenyldihydroxybenzoate methyltransferase</fullName>
        <ecNumber evidence="5">2.1.1.114</ecNumber>
    </alternativeName>
</protein>
<comment type="caution">
    <text evidence="6">The sequence shown here is derived from an EMBL/GenBank/DDBJ whole genome shotgun (WGS) entry which is preliminary data.</text>
</comment>
<dbReference type="EC" id="2.1.1.-" evidence="5"/>
<comment type="pathway">
    <text evidence="5">Cofactor biosynthesis; ubiquinone biosynthesis.</text>
</comment>
<keyword evidence="5" id="KW-0999">Mitochondrion inner membrane</keyword>
<dbReference type="KEGG" id="lmat:92511326"/>
<accession>A0A836G348</accession>
<evidence type="ECO:0000256" key="1">
    <source>
        <dbReference type="ARBA" id="ARBA00022603"/>
    </source>
</evidence>
<keyword evidence="1 5" id="KW-0489">Methyltransferase</keyword>
<feature type="binding site" evidence="5">
    <location>
        <position position="164"/>
    </location>
    <ligand>
        <name>Mg(2+)</name>
        <dbReference type="ChEBI" id="CHEBI:18420"/>
    </ligand>
</feature>
<feature type="binding site" evidence="5">
    <location>
        <position position="40"/>
    </location>
    <ligand>
        <name>S-adenosyl-L-methionine</name>
        <dbReference type="ChEBI" id="CHEBI:59789"/>
    </ligand>
</feature>
<dbReference type="OrthoDB" id="3265906at2759"/>
<sequence>MSASMKGIAADEVAKFAALQKHWWDPRGPLRSLHLLNPVRVRYINSIVRLHGTVGRISDDESRGLLSRTGLTPQHQVLDVGCGGGILAESLARLGGTVTGIDVCAESIDVAEKHRQQLAASYSGPSQLSNWPQRLLYRHVSLFDVVEQEKRQFDVVVASEVIEHVSDARAFLRALCEATKPGGLLFLSTMDKSLRTAITHIGVAEMLTGLVEPGTHDWRKFIPSADITKFAQRFRVHKIDQQYIITYPHLFQSIASHDFQVNFCLSEKVKTGHYFWVGLKSVEDDEKERTAVPTRE</sequence>
<dbReference type="RefSeq" id="XP_067174919.1">
    <property type="nucleotide sequence ID" value="XM_067318814.1"/>
</dbReference>
<dbReference type="FunFam" id="3.40.50.150:FF:000615">
    <property type="entry name" value="Ubiquinone biosynthesis O-methyltransferase, mitochondrial"/>
    <property type="match status" value="1"/>
</dbReference>
<evidence type="ECO:0000313" key="7">
    <source>
        <dbReference type="Proteomes" id="UP000673552"/>
    </source>
</evidence>
<reference evidence="7" key="1">
    <citation type="journal article" date="2021" name="Microbiol. Resour. Announc.">
        <title>LGAAP: Leishmaniinae Genome Assembly and Annotation Pipeline.</title>
        <authorList>
            <person name="Almutairi H."/>
            <person name="Urbaniak M.D."/>
            <person name="Bates M.D."/>
            <person name="Jariyapan N."/>
            <person name="Kwakye-Nuako G."/>
            <person name="Thomaz-Soccol V."/>
            <person name="Al-Salem W.S."/>
            <person name="Dillon R.J."/>
            <person name="Bates P.A."/>
            <person name="Gatherer D."/>
        </authorList>
    </citation>
    <scope>NUCLEOTIDE SEQUENCE [LARGE SCALE GENOMIC DNA]</scope>
</reference>
<comment type="similarity">
    <text evidence="5">Belongs to the class I-like SAM-binding methyltransferase superfamily. UbiG/COQ3 family.</text>
</comment>
<keyword evidence="4 5" id="KW-0949">S-adenosyl-L-methionine</keyword>
<dbReference type="EC" id="2.1.1.64" evidence="5"/>
<dbReference type="PANTHER" id="PTHR43464:SF19">
    <property type="entry name" value="UBIQUINONE BIOSYNTHESIS O-METHYLTRANSFERASE, MITOCHONDRIAL"/>
    <property type="match status" value="1"/>
</dbReference>
<dbReference type="GeneID" id="92511326"/>
<comment type="subcellular location">
    <subcellularLocation>
        <location evidence="5">Mitochondrion inner membrane</location>
        <topology evidence="5">Peripheral membrane protein</topology>
        <orientation evidence="5">Matrix side</orientation>
    </subcellularLocation>
</comment>
<dbReference type="GO" id="GO:0031314">
    <property type="term" value="C:extrinsic component of mitochondrial inner membrane"/>
    <property type="evidence" value="ECO:0007669"/>
    <property type="project" value="UniProtKB-UniRule"/>
</dbReference>
<keyword evidence="3 5" id="KW-0831">Ubiquinone biosynthesis</keyword>
<keyword evidence="5" id="KW-0460">Magnesium</keyword>
<dbReference type="CDD" id="cd02440">
    <property type="entry name" value="AdoMet_MTases"/>
    <property type="match status" value="1"/>
</dbReference>
<dbReference type="Pfam" id="PF13489">
    <property type="entry name" value="Methyltransf_23"/>
    <property type="match status" value="1"/>
</dbReference>
<dbReference type="PANTHER" id="PTHR43464">
    <property type="entry name" value="METHYLTRANSFERASE"/>
    <property type="match status" value="1"/>
</dbReference>
<evidence type="ECO:0000256" key="2">
    <source>
        <dbReference type="ARBA" id="ARBA00022679"/>
    </source>
</evidence>
<evidence type="ECO:0000256" key="5">
    <source>
        <dbReference type="HAMAP-Rule" id="MF_03190"/>
    </source>
</evidence>
<name>A0A836G348_9TRYP</name>
<evidence type="ECO:0000256" key="3">
    <source>
        <dbReference type="ARBA" id="ARBA00022688"/>
    </source>
</evidence>
<feature type="binding site" evidence="5">
    <location>
        <position position="160"/>
    </location>
    <ligand>
        <name>Mg(2+)</name>
        <dbReference type="ChEBI" id="CHEBI:18420"/>
    </ligand>
</feature>
<dbReference type="GO" id="GO:0032259">
    <property type="term" value="P:methylation"/>
    <property type="evidence" value="ECO:0007669"/>
    <property type="project" value="UniProtKB-KW"/>
</dbReference>
<dbReference type="GO" id="GO:0061542">
    <property type="term" value="F:3-demethylubiquinol 3-O-methyltransferase activity"/>
    <property type="evidence" value="ECO:0007669"/>
    <property type="project" value="UniProtKB-UniRule"/>
</dbReference>
<keyword evidence="7" id="KW-1185">Reference proteome</keyword>
<dbReference type="Proteomes" id="UP000673552">
    <property type="component" value="Unassembled WGS sequence"/>
</dbReference>
<dbReference type="AlphaFoldDB" id="A0A836G348"/>
<comment type="subunit">
    <text evidence="5">Component of a multi-subunit COQ enzyme complex.</text>
</comment>
<keyword evidence="5" id="KW-0479">Metal-binding</keyword>
<dbReference type="GO" id="GO:0046872">
    <property type="term" value="F:metal ion binding"/>
    <property type="evidence" value="ECO:0007669"/>
    <property type="project" value="UniProtKB-KW"/>
</dbReference>
<comment type="catalytic activity">
    <reaction evidence="5">
        <text>a 3,4-dihydroxy-5-(all-trans-polyprenyl)benzoate + S-adenosyl-L-methionine = a 4-hydroxy-3-methoxy-5-(all-trans-polyprenyl)benzoate + S-adenosyl-L-homocysteine + H(+)</text>
        <dbReference type="Rhea" id="RHEA:44452"/>
        <dbReference type="Rhea" id="RHEA-COMP:10930"/>
        <dbReference type="Rhea" id="RHEA-COMP:10931"/>
        <dbReference type="ChEBI" id="CHEBI:15378"/>
        <dbReference type="ChEBI" id="CHEBI:57856"/>
        <dbReference type="ChEBI" id="CHEBI:59789"/>
        <dbReference type="ChEBI" id="CHEBI:64694"/>
        <dbReference type="ChEBI" id="CHEBI:84443"/>
        <dbReference type="EC" id="2.1.1.114"/>
    </reaction>
</comment>
<dbReference type="Gene3D" id="3.40.50.150">
    <property type="entry name" value="Vaccinia Virus protein VP39"/>
    <property type="match status" value="1"/>
</dbReference>
<proteinExistence type="inferred from homology"/>
<organism evidence="6 7">
    <name type="scientific">Leishmania martiniquensis</name>
    <dbReference type="NCBI Taxonomy" id="1580590"/>
    <lineage>
        <taxon>Eukaryota</taxon>
        <taxon>Discoba</taxon>
        <taxon>Euglenozoa</taxon>
        <taxon>Kinetoplastea</taxon>
        <taxon>Metakinetoplastina</taxon>
        <taxon>Trypanosomatida</taxon>
        <taxon>Trypanosomatidae</taxon>
        <taxon>Leishmaniinae</taxon>
        <taxon>Leishmania</taxon>
    </lineage>
</organism>
<comment type="cofactor">
    <cofactor evidence="5">
        <name>Mg(2+)</name>
        <dbReference type="ChEBI" id="CHEBI:18420"/>
    </cofactor>
</comment>
<dbReference type="SUPFAM" id="SSF53335">
    <property type="entry name" value="S-adenosyl-L-methionine-dependent methyltransferases"/>
    <property type="match status" value="1"/>
</dbReference>
<dbReference type="EMBL" id="JAFEUZ010000035">
    <property type="protein sequence ID" value="KAG5467011.1"/>
    <property type="molecule type" value="Genomic_DNA"/>
</dbReference>
<dbReference type="HAMAP" id="MF_00472">
    <property type="entry name" value="UbiG"/>
    <property type="match status" value="1"/>
</dbReference>